<reference evidence="2" key="2">
    <citation type="submission" date="2017-06" db="EMBL/GenBank/DDBJ databases">
        <title>WGS assembly of Brachypodium distachyon.</title>
        <authorList>
            <consortium name="The International Brachypodium Initiative"/>
            <person name="Lucas S."/>
            <person name="Harmon-Smith M."/>
            <person name="Lail K."/>
            <person name="Tice H."/>
            <person name="Grimwood J."/>
            <person name="Bruce D."/>
            <person name="Barry K."/>
            <person name="Shu S."/>
            <person name="Lindquist E."/>
            <person name="Wang M."/>
            <person name="Pitluck S."/>
            <person name="Vogel J.P."/>
            <person name="Garvin D.F."/>
            <person name="Mockler T.C."/>
            <person name="Schmutz J."/>
            <person name="Rokhsar D."/>
            <person name="Bevan M.W."/>
        </authorList>
    </citation>
    <scope>NUCLEOTIDE SEQUENCE</scope>
    <source>
        <strain evidence="2">Bd21</strain>
    </source>
</reference>
<evidence type="ECO:0000313" key="2">
    <source>
        <dbReference type="EMBL" id="PNT62441.1"/>
    </source>
</evidence>
<keyword evidence="4" id="KW-1185">Reference proteome</keyword>
<accession>A0A2K2CKA0</accession>
<reference evidence="2 3" key="1">
    <citation type="journal article" date="2010" name="Nature">
        <title>Genome sequencing and analysis of the model grass Brachypodium distachyon.</title>
        <authorList>
            <consortium name="International Brachypodium Initiative"/>
        </authorList>
    </citation>
    <scope>NUCLEOTIDE SEQUENCE [LARGE SCALE GENOMIC DNA]</scope>
    <source>
        <strain evidence="2 3">Bd21</strain>
    </source>
</reference>
<gene>
    <name evidence="2" type="ORF">BRADI_4g03415v3</name>
</gene>
<dbReference type="InParanoid" id="A0A2K2CKA0"/>
<dbReference type="Proteomes" id="UP000008810">
    <property type="component" value="Chromosome 4"/>
</dbReference>
<dbReference type="AlphaFoldDB" id="A0A2K2CKA0"/>
<dbReference type="EMBL" id="CM000883">
    <property type="protein sequence ID" value="PNT62441.1"/>
    <property type="molecule type" value="Genomic_DNA"/>
</dbReference>
<proteinExistence type="predicted"/>
<sequence length="105" mass="11287">MEKGQRESEGGGGRMSDGDGQVGTDLAGRNLTAHAFWSFGLRAAHAFLLRTIQGFQRRQMLKSNGRSMLPCQTLACGADQSKRGGQESVKLAMGVTCAKSLDKLR</sequence>
<protein>
    <submittedName>
        <fullName evidence="2 3">Uncharacterized protein</fullName>
    </submittedName>
</protein>
<reference evidence="3" key="3">
    <citation type="submission" date="2018-08" db="UniProtKB">
        <authorList>
            <consortium name="EnsemblPlants"/>
        </authorList>
    </citation>
    <scope>IDENTIFICATION</scope>
    <source>
        <strain evidence="3">cv. Bd21</strain>
    </source>
</reference>
<feature type="region of interest" description="Disordered" evidence="1">
    <location>
        <begin position="1"/>
        <end position="24"/>
    </location>
</feature>
<evidence type="ECO:0000313" key="4">
    <source>
        <dbReference type="Proteomes" id="UP000008810"/>
    </source>
</evidence>
<name>A0A2K2CKA0_BRADI</name>
<dbReference type="Gramene" id="PNT62441">
    <property type="protein sequence ID" value="PNT62441"/>
    <property type="gene ID" value="BRADI_4g03415v3"/>
</dbReference>
<evidence type="ECO:0000256" key="1">
    <source>
        <dbReference type="SAM" id="MobiDB-lite"/>
    </source>
</evidence>
<dbReference type="EnsemblPlants" id="PNT62441">
    <property type="protein sequence ID" value="PNT62441"/>
    <property type="gene ID" value="BRADI_4g03415v3"/>
</dbReference>
<evidence type="ECO:0000313" key="3">
    <source>
        <dbReference type="EnsemblPlants" id="PNT62441"/>
    </source>
</evidence>
<organism evidence="2">
    <name type="scientific">Brachypodium distachyon</name>
    <name type="common">Purple false brome</name>
    <name type="synonym">Trachynia distachya</name>
    <dbReference type="NCBI Taxonomy" id="15368"/>
    <lineage>
        <taxon>Eukaryota</taxon>
        <taxon>Viridiplantae</taxon>
        <taxon>Streptophyta</taxon>
        <taxon>Embryophyta</taxon>
        <taxon>Tracheophyta</taxon>
        <taxon>Spermatophyta</taxon>
        <taxon>Magnoliopsida</taxon>
        <taxon>Liliopsida</taxon>
        <taxon>Poales</taxon>
        <taxon>Poaceae</taxon>
        <taxon>BOP clade</taxon>
        <taxon>Pooideae</taxon>
        <taxon>Stipodae</taxon>
        <taxon>Brachypodieae</taxon>
        <taxon>Brachypodium</taxon>
    </lineage>
</organism>